<comment type="caution">
    <text evidence="3">The sequence shown here is derived from an EMBL/GenBank/DDBJ whole genome shotgun (WGS) entry which is preliminary data.</text>
</comment>
<dbReference type="InterPro" id="IPR013498">
    <property type="entry name" value="Topo_IA_Znf"/>
</dbReference>
<dbReference type="GO" id="GO:0005694">
    <property type="term" value="C:chromosome"/>
    <property type="evidence" value="ECO:0007669"/>
    <property type="project" value="InterPro"/>
</dbReference>
<name>A0A9X3WSE0_9BACI</name>
<sequence>MFYLVILVILIILFKLNFAKIKGAVGESYVKNKLEKLEPDNYTVFNDLYVPTKEGTTQVDHIVTAPYGVFVIETKHYDGWIFGSENQRYWTQVIYKRKEKIFNPIWQNGGHIQALSDYLNLDKSEFHSIIAFSGQSTFKFKEPFKQATVIHFNQLINTIRRQTNRRLNDIELHAINKKIEQLAITDKKQLKQVKKEHLKLVKEKKTNKNKTSSTKKGTVQQSARNTKRVSSKVHNIQSTSQTNGSDSISKTCPKCGEDMVEKRGKYGRFLGCKNYPSCKYTVKSS</sequence>
<dbReference type="Proteomes" id="UP001145050">
    <property type="component" value="Unassembled WGS sequence"/>
</dbReference>
<reference evidence="3" key="1">
    <citation type="submission" date="2022-06" db="EMBL/GenBank/DDBJ databases">
        <title>Aquibacillus sp. a new bacterium isolated from soil saline samples.</title>
        <authorList>
            <person name="Galisteo C."/>
            <person name="De La Haba R."/>
            <person name="Sanchez-Porro C."/>
            <person name="Ventosa A."/>
        </authorList>
    </citation>
    <scope>NUCLEOTIDE SEQUENCE</scope>
    <source>
        <strain evidence="3">3ASR75-11</strain>
    </source>
</reference>
<dbReference type="InterPro" id="IPR011528">
    <property type="entry name" value="NERD"/>
</dbReference>
<dbReference type="GO" id="GO:0003916">
    <property type="term" value="F:DNA topoisomerase activity"/>
    <property type="evidence" value="ECO:0007669"/>
    <property type="project" value="InterPro"/>
</dbReference>
<feature type="compositionally biased region" description="Polar residues" evidence="1">
    <location>
        <begin position="232"/>
        <end position="250"/>
    </location>
</feature>
<feature type="compositionally biased region" description="Low complexity" evidence="1">
    <location>
        <begin position="209"/>
        <end position="219"/>
    </location>
</feature>
<dbReference type="Pfam" id="PF01396">
    <property type="entry name" value="Zn_ribbon_Top1"/>
    <property type="match status" value="1"/>
</dbReference>
<dbReference type="AlphaFoldDB" id="A0A9X3WSE0"/>
<dbReference type="Pfam" id="PF08378">
    <property type="entry name" value="NERD"/>
    <property type="match status" value="1"/>
</dbReference>
<dbReference type="SUPFAM" id="SSF57783">
    <property type="entry name" value="Zinc beta-ribbon"/>
    <property type="match status" value="1"/>
</dbReference>
<evidence type="ECO:0000256" key="1">
    <source>
        <dbReference type="SAM" id="MobiDB-lite"/>
    </source>
</evidence>
<evidence type="ECO:0000313" key="3">
    <source>
        <dbReference type="EMBL" id="MDC3424865.1"/>
    </source>
</evidence>
<dbReference type="EMBL" id="JAMQKB010000008">
    <property type="protein sequence ID" value="MDC3424865.1"/>
    <property type="molecule type" value="Genomic_DNA"/>
</dbReference>
<dbReference type="Gene3D" id="3.30.65.10">
    <property type="entry name" value="Bacterial Topoisomerase I, domain 1"/>
    <property type="match status" value="1"/>
</dbReference>
<organism evidence="3 4">
    <name type="scientific">Terrihalobacillus insolitus</name>
    <dbReference type="NCBI Taxonomy" id="2950438"/>
    <lineage>
        <taxon>Bacteria</taxon>
        <taxon>Bacillati</taxon>
        <taxon>Bacillota</taxon>
        <taxon>Bacilli</taxon>
        <taxon>Bacillales</taxon>
        <taxon>Bacillaceae</taxon>
        <taxon>Terrihalobacillus</taxon>
    </lineage>
</organism>
<evidence type="ECO:0000313" key="4">
    <source>
        <dbReference type="Proteomes" id="UP001145050"/>
    </source>
</evidence>
<dbReference type="PROSITE" id="PS50965">
    <property type="entry name" value="NERD"/>
    <property type="match status" value="1"/>
</dbReference>
<dbReference type="RefSeq" id="WP_272436665.1">
    <property type="nucleotide sequence ID" value="NZ_JAMQKB010000008.1"/>
</dbReference>
<feature type="region of interest" description="Disordered" evidence="1">
    <location>
        <begin position="202"/>
        <end position="254"/>
    </location>
</feature>
<dbReference type="GO" id="GO:0003677">
    <property type="term" value="F:DNA binding"/>
    <property type="evidence" value="ECO:0007669"/>
    <property type="project" value="InterPro"/>
</dbReference>
<accession>A0A9X3WSE0</accession>
<feature type="domain" description="NERD" evidence="2">
    <location>
        <begin position="22"/>
        <end position="138"/>
    </location>
</feature>
<evidence type="ECO:0000259" key="2">
    <source>
        <dbReference type="PROSITE" id="PS50965"/>
    </source>
</evidence>
<proteinExistence type="predicted"/>
<dbReference type="GO" id="GO:0006265">
    <property type="term" value="P:DNA topological change"/>
    <property type="evidence" value="ECO:0007669"/>
    <property type="project" value="InterPro"/>
</dbReference>
<protein>
    <submittedName>
        <fullName evidence="3">NERD domain-containing protein</fullName>
    </submittedName>
</protein>
<gene>
    <name evidence="3" type="ORF">NC797_10120</name>
</gene>
<keyword evidence="4" id="KW-1185">Reference proteome</keyword>